<dbReference type="GO" id="GO:0000155">
    <property type="term" value="F:phosphorelay sensor kinase activity"/>
    <property type="evidence" value="ECO:0007669"/>
    <property type="project" value="InterPro"/>
</dbReference>
<dbReference type="CDD" id="cd00082">
    <property type="entry name" value="HisKA"/>
    <property type="match status" value="1"/>
</dbReference>
<evidence type="ECO:0000256" key="5">
    <source>
        <dbReference type="ARBA" id="ARBA00022553"/>
    </source>
</evidence>
<keyword evidence="9 12" id="KW-1133">Transmembrane helix</keyword>
<comment type="subcellular location">
    <subcellularLocation>
        <location evidence="3">Cell membrane</location>
    </subcellularLocation>
    <subcellularLocation>
        <location evidence="2">Membrane</location>
        <topology evidence="2">Multi-pass membrane protein</topology>
    </subcellularLocation>
</comment>
<proteinExistence type="predicted"/>
<dbReference type="Gene3D" id="1.10.287.130">
    <property type="match status" value="1"/>
</dbReference>
<protein>
    <recommendedName>
        <fullName evidence="4">histidine kinase</fullName>
        <ecNumber evidence="4">2.7.13.3</ecNumber>
    </recommendedName>
</protein>
<dbReference type="InterPro" id="IPR003661">
    <property type="entry name" value="HisK_dim/P_dom"/>
</dbReference>
<evidence type="ECO:0000256" key="10">
    <source>
        <dbReference type="ARBA" id="ARBA00023012"/>
    </source>
</evidence>
<comment type="caution">
    <text evidence="14">The sequence shown here is derived from an EMBL/GenBank/DDBJ whole genome shotgun (WGS) entry which is preliminary data.</text>
</comment>
<evidence type="ECO:0000313" key="14">
    <source>
        <dbReference type="EMBL" id="ORB57350.1"/>
    </source>
</evidence>
<dbReference type="AlphaFoldDB" id="A0A1X0J5T7"/>
<dbReference type="RefSeq" id="WP_237159177.1">
    <property type="nucleotide sequence ID" value="NZ_JACKUO010000042.1"/>
</dbReference>
<dbReference type="Pfam" id="PF02518">
    <property type="entry name" value="HATPase_c"/>
    <property type="match status" value="1"/>
</dbReference>
<dbReference type="InterPro" id="IPR003594">
    <property type="entry name" value="HATPase_dom"/>
</dbReference>
<evidence type="ECO:0000256" key="7">
    <source>
        <dbReference type="ARBA" id="ARBA00022692"/>
    </source>
</evidence>
<comment type="catalytic activity">
    <reaction evidence="1">
        <text>ATP + protein L-histidine = ADP + protein N-phospho-L-histidine.</text>
        <dbReference type="EC" id="2.7.13.3"/>
    </reaction>
</comment>
<dbReference type="EMBL" id="MVIH01000001">
    <property type="protein sequence ID" value="ORB57350.1"/>
    <property type="molecule type" value="Genomic_DNA"/>
</dbReference>
<dbReference type="SUPFAM" id="SSF47384">
    <property type="entry name" value="Homodimeric domain of signal transducing histidine kinase"/>
    <property type="match status" value="1"/>
</dbReference>
<accession>A0A1X0J5T7</accession>
<sequence length="402" mass="42248">MTPAGDLAVVRRAGRIAAIQASVALALVLLVVGGVVFMVYVRAQNRQIDAELRTLAMSADDAGDPPPDMELALRENDGAVSTSDGGQPGVALLAGPAGFGDLHTGGRHYRTFVVDRPEGRVVAMMDLAPYHAGRNRLLMSVAFAELAGILASIAVVVLFTRRSVRPLAQALALQRRFVADASHELRAPLTVLHTRAQILAQRACSADPEVVRADADALVADTRALSDIVDDLLASATMTAGESRRDRVDLASVAADVHQSLAPYAHALGVHLCYEKPSDTSLFEIVGSSAALRRALTALVDNALSHEHSGGVVDIRLSRHGSTIKAEVADDGVGIDADAMATLFTRFARGTEHTTRTDRQSYGIGLALVREIAHAHGGEVTVESTSGQGATFTLMLPAAPVA</sequence>
<dbReference type="PRINTS" id="PR00344">
    <property type="entry name" value="BCTRLSENSOR"/>
</dbReference>
<keyword evidence="8 14" id="KW-0418">Kinase</keyword>
<feature type="domain" description="Histidine kinase" evidence="13">
    <location>
        <begin position="180"/>
        <end position="400"/>
    </location>
</feature>
<keyword evidence="6" id="KW-0808">Transferase</keyword>
<name>A0A1X0J5T7_MYCRH</name>
<dbReference type="Pfam" id="PF00512">
    <property type="entry name" value="HisKA"/>
    <property type="match status" value="1"/>
</dbReference>
<dbReference type="InterPro" id="IPR036890">
    <property type="entry name" value="HATPase_C_sf"/>
</dbReference>
<evidence type="ECO:0000256" key="12">
    <source>
        <dbReference type="SAM" id="Phobius"/>
    </source>
</evidence>
<keyword evidence="10" id="KW-0902">Two-component regulatory system</keyword>
<dbReference type="PANTHER" id="PTHR45436:SF15">
    <property type="entry name" value="SENSOR HISTIDINE KINASE CUSS"/>
    <property type="match status" value="1"/>
</dbReference>
<dbReference type="Gene3D" id="3.30.565.10">
    <property type="entry name" value="Histidine kinase-like ATPase, C-terminal domain"/>
    <property type="match status" value="1"/>
</dbReference>
<dbReference type="EC" id="2.7.13.3" evidence="4"/>
<dbReference type="CDD" id="cd00075">
    <property type="entry name" value="HATPase"/>
    <property type="match status" value="1"/>
</dbReference>
<dbReference type="InterPro" id="IPR036097">
    <property type="entry name" value="HisK_dim/P_sf"/>
</dbReference>
<keyword evidence="11 12" id="KW-0472">Membrane</keyword>
<dbReference type="SMART" id="SM00387">
    <property type="entry name" value="HATPase_c"/>
    <property type="match status" value="1"/>
</dbReference>
<keyword evidence="15" id="KW-1185">Reference proteome</keyword>
<dbReference type="InterPro" id="IPR050428">
    <property type="entry name" value="TCS_sensor_his_kinase"/>
</dbReference>
<dbReference type="SUPFAM" id="SSF55874">
    <property type="entry name" value="ATPase domain of HSP90 chaperone/DNA topoisomerase II/histidine kinase"/>
    <property type="match status" value="1"/>
</dbReference>
<dbReference type="GO" id="GO:0005886">
    <property type="term" value="C:plasma membrane"/>
    <property type="evidence" value="ECO:0007669"/>
    <property type="project" value="UniProtKB-SubCell"/>
</dbReference>
<dbReference type="InterPro" id="IPR005467">
    <property type="entry name" value="His_kinase_dom"/>
</dbReference>
<dbReference type="PROSITE" id="PS50109">
    <property type="entry name" value="HIS_KIN"/>
    <property type="match status" value="1"/>
</dbReference>
<evidence type="ECO:0000256" key="4">
    <source>
        <dbReference type="ARBA" id="ARBA00012438"/>
    </source>
</evidence>
<organism evidence="14 15">
    <name type="scientific">Mycolicibacterium rhodesiae</name>
    <name type="common">Mycobacterium rhodesiae</name>
    <dbReference type="NCBI Taxonomy" id="36814"/>
    <lineage>
        <taxon>Bacteria</taxon>
        <taxon>Bacillati</taxon>
        <taxon>Actinomycetota</taxon>
        <taxon>Actinomycetes</taxon>
        <taxon>Mycobacteriales</taxon>
        <taxon>Mycobacteriaceae</taxon>
        <taxon>Mycolicibacterium</taxon>
    </lineage>
</organism>
<dbReference type="PANTHER" id="PTHR45436">
    <property type="entry name" value="SENSOR HISTIDINE KINASE YKOH"/>
    <property type="match status" value="1"/>
</dbReference>
<evidence type="ECO:0000256" key="2">
    <source>
        <dbReference type="ARBA" id="ARBA00004141"/>
    </source>
</evidence>
<evidence type="ECO:0000256" key="11">
    <source>
        <dbReference type="ARBA" id="ARBA00023136"/>
    </source>
</evidence>
<evidence type="ECO:0000256" key="3">
    <source>
        <dbReference type="ARBA" id="ARBA00004236"/>
    </source>
</evidence>
<dbReference type="SMART" id="SM00388">
    <property type="entry name" value="HisKA"/>
    <property type="match status" value="1"/>
</dbReference>
<evidence type="ECO:0000313" key="15">
    <source>
        <dbReference type="Proteomes" id="UP000192534"/>
    </source>
</evidence>
<keyword evidence="5" id="KW-0597">Phosphoprotein</keyword>
<dbReference type="Proteomes" id="UP000192534">
    <property type="component" value="Unassembled WGS sequence"/>
</dbReference>
<reference evidence="14 15" key="1">
    <citation type="submission" date="2016-12" db="EMBL/GenBank/DDBJ databases">
        <title>The new phylogeny of genus Mycobacterium.</title>
        <authorList>
            <person name="Tortoli E."/>
            <person name="Trovato A."/>
            <person name="Cirillo D.M."/>
        </authorList>
    </citation>
    <scope>NUCLEOTIDE SEQUENCE [LARGE SCALE GENOMIC DNA]</scope>
    <source>
        <strain evidence="14 15">DSM 44223</strain>
    </source>
</reference>
<evidence type="ECO:0000256" key="6">
    <source>
        <dbReference type="ARBA" id="ARBA00022679"/>
    </source>
</evidence>
<keyword evidence="7 12" id="KW-0812">Transmembrane</keyword>
<feature type="transmembrane region" description="Helical" evidence="12">
    <location>
        <begin position="137"/>
        <end position="159"/>
    </location>
</feature>
<evidence type="ECO:0000256" key="1">
    <source>
        <dbReference type="ARBA" id="ARBA00000085"/>
    </source>
</evidence>
<evidence type="ECO:0000259" key="13">
    <source>
        <dbReference type="PROSITE" id="PS50109"/>
    </source>
</evidence>
<gene>
    <name evidence="14" type="ORF">BST42_02915</name>
</gene>
<evidence type="ECO:0000256" key="8">
    <source>
        <dbReference type="ARBA" id="ARBA00022777"/>
    </source>
</evidence>
<evidence type="ECO:0000256" key="9">
    <source>
        <dbReference type="ARBA" id="ARBA00022989"/>
    </source>
</evidence>
<dbReference type="InterPro" id="IPR004358">
    <property type="entry name" value="Sig_transdc_His_kin-like_C"/>
</dbReference>
<feature type="transmembrane region" description="Helical" evidence="12">
    <location>
        <begin position="16"/>
        <end position="41"/>
    </location>
</feature>